<evidence type="ECO:0000313" key="2">
    <source>
        <dbReference type="EMBL" id="QHT33271.1"/>
    </source>
</evidence>
<dbReference type="AlphaFoldDB" id="A0A6C0EX31"/>
<evidence type="ECO:0000259" key="1">
    <source>
        <dbReference type="Pfam" id="PF25164"/>
    </source>
</evidence>
<proteinExistence type="predicted"/>
<accession>A0A6C0EX31</accession>
<dbReference type="EMBL" id="MN738961">
    <property type="protein sequence ID" value="QHT33271.1"/>
    <property type="molecule type" value="Genomic_DNA"/>
</dbReference>
<sequence length="368" mass="43589">MSKIIPLGAINIKTREYVYPKVANKKDEYICPDCNKELILCKGEIRIPHFRHKVDSINPCHHYSNPTESQIHKDAKILLQNLLQRKIPTSFIRECCSCKKMEEFEIPEMTESSTVKLEYRFQYNRSLQVADIVYLDNGEIVTLFEIRYTHKTRSEKRPEPWFEIDAEKLIRLANDDSLTTLQIPCIRCEKCEECTETEKIKQILIKKQLDKELLGYYLSYLSTSKDYPKLFNENICKYIEDIENKNKNLLDKPEYIFYKSAILSIHKYFSFNCLPIYHISESIDDNSGLRFPGLTSFESKCWNKQITDINLVNRFIKKNELVIPHKLCKKIILMEIDRYKSYNCKICNRVGYCICNLNKFQLKLLTIY</sequence>
<organism evidence="2">
    <name type="scientific">viral metagenome</name>
    <dbReference type="NCBI Taxonomy" id="1070528"/>
    <lineage>
        <taxon>unclassified sequences</taxon>
        <taxon>metagenomes</taxon>
        <taxon>organismal metagenomes</taxon>
    </lineage>
</organism>
<dbReference type="Pfam" id="PF25164">
    <property type="entry name" value="CoiA_N"/>
    <property type="match status" value="1"/>
</dbReference>
<feature type="domain" description="Competence protein CoiA-like N-terminal" evidence="1">
    <location>
        <begin position="24"/>
        <end position="55"/>
    </location>
</feature>
<reference evidence="2" key="1">
    <citation type="journal article" date="2020" name="Nature">
        <title>Giant virus diversity and host interactions through global metagenomics.</title>
        <authorList>
            <person name="Schulz F."/>
            <person name="Roux S."/>
            <person name="Paez-Espino D."/>
            <person name="Jungbluth S."/>
            <person name="Walsh D.A."/>
            <person name="Denef V.J."/>
            <person name="McMahon K.D."/>
            <person name="Konstantinidis K.T."/>
            <person name="Eloe-Fadrosh E.A."/>
            <person name="Kyrpides N.C."/>
            <person name="Woyke T."/>
        </authorList>
    </citation>
    <scope>NUCLEOTIDE SEQUENCE</scope>
    <source>
        <strain evidence="2">GVMAG-M-3300009161-34</strain>
    </source>
</reference>
<dbReference type="InterPro" id="IPR057253">
    <property type="entry name" value="CoiA-like_N"/>
</dbReference>
<name>A0A6C0EX31_9ZZZZ</name>
<protein>
    <recommendedName>
        <fullName evidence="1">Competence protein CoiA-like N-terminal domain-containing protein</fullName>
    </recommendedName>
</protein>